<comment type="caution">
    <text evidence="1">The sequence shown here is derived from an EMBL/GenBank/DDBJ whole genome shotgun (WGS) entry which is preliminary data.</text>
</comment>
<accession>A0A0F3MGH9</accession>
<keyword evidence="2" id="KW-1185">Reference proteome</keyword>
<dbReference type="Pfam" id="PF06834">
    <property type="entry name" value="TraU"/>
    <property type="match status" value="1"/>
</dbReference>
<organism evidence="1 2">
    <name type="scientific">Orientia chuto str. Dubai</name>
    <dbReference type="NCBI Taxonomy" id="1359168"/>
    <lineage>
        <taxon>Bacteria</taxon>
        <taxon>Pseudomonadati</taxon>
        <taxon>Pseudomonadota</taxon>
        <taxon>Alphaproteobacteria</taxon>
        <taxon>Rickettsiales</taxon>
        <taxon>Rickettsiaceae</taxon>
        <taxon>Rickettsieae</taxon>
        <taxon>Orientia</taxon>
    </lineage>
</organism>
<dbReference type="PATRIC" id="fig|1359168.3.peg.850"/>
<dbReference type="AlphaFoldDB" id="A0A0F3MGH9"/>
<dbReference type="EMBL" id="LANP01000034">
    <property type="protein sequence ID" value="KJV54865.1"/>
    <property type="molecule type" value="Genomic_DNA"/>
</dbReference>
<gene>
    <name evidence="1" type="ORF">OCHUTO_1047</name>
</gene>
<dbReference type="InterPro" id="IPR009649">
    <property type="entry name" value="TraU"/>
</dbReference>
<sequence length="54" mass="6416">MLWQVSNAHYEEYRLQMTYPIPEVTSCKRIGETKATWQAGREFQVNGEDFSYLI</sequence>
<evidence type="ECO:0000313" key="2">
    <source>
        <dbReference type="Proteomes" id="UP000033616"/>
    </source>
</evidence>
<dbReference type="Proteomes" id="UP000033616">
    <property type="component" value="Unassembled WGS sequence"/>
</dbReference>
<name>A0A0F3MGH9_9RICK</name>
<evidence type="ECO:0000313" key="1">
    <source>
        <dbReference type="EMBL" id="KJV54865.1"/>
    </source>
</evidence>
<protein>
    <submittedName>
        <fullName evidence="1">TraU family protein</fullName>
    </submittedName>
</protein>
<dbReference type="STRING" id="1359168.OCHUTO_1047"/>
<proteinExistence type="predicted"/>
<reference evidence="1 2" key="1">
    <citation type="submission" date="2015-02" db="EMBL/GenBank/DDBJ databases">
        <title>Genome Sequencing of Rickettsiales.</title>
        <authorList>
            <person name="Daugherty S.C."/>
            <person name="Su Q."/>
            <person name="Abolude K."/>
            <person name="Beier-Sexton M."/>
            <person name="Carlyon J.A."/>
            <person name="Carter R."/>
            <person name="Day N.P."/>
            <person name="Dumler S.J."/>
            <person name="Dyachenko V."/>
            <person name="Godinez A."/>
            <person name="Kurtti T.J."/>
            <person name="Lichay M."/>
            <person name="Mullins K.E."/>
            <person name="Ott S."/>
            <person name="Pappas-Brown V."/>
            <person name="Paris D.H."/>
            <person name="Patel P."/>
            <person name="Richards A.L."/>
            <person name="Sadzewicz L."/>
            <person name="Sears K."/>
            <person name="Seidman D."/>
            <person name="Sengamalay N."/>
            <person name="Stenos J."/>
            <person name="Tallon L.J."/>
            <person name="Vincent G."/>
            <person name="Fraser C.M."/>
            <person name="Munderloh U."/>
            <person name="Dunning-Hotopp J.C."/>
        </authorList>
    </citation>
    <scope>NUCLEOTIDE SEQUENCE [LARGE SCALE GENOMIC DNA]</scope>
    <source>
        <strain evidence="1 2">Fuller</strain>
    </source>
</reference>